<feature type="region of interest" description="Disordered" evidence="1">
    <location>
        <begin position="67"/>
        <end position="88"/>
    </location>
</feature>
<organism evidence="2 3">
    <name type="scientific">Polaromonas jejuensis</name>
    <dbReference type="NCBI Taxonomy" id="457502"/>
    <lineage>
        <taxon>Bacteria</taxon>
        <taxon>Pseudomonadati</taxon>
        <taxon>Pseudomonadota</taxon>
        <taxon>Betaproteobacteria</taxon>
        <taxon>Burkholderiales</taxon>
        <taxon>Comamonadaceae</taxon>
        <taxon>Polaromonas</taxon>
    </lineage>
</organism>
<dbReference type="Proteomes" id="UP001596084">
    <property type="component" value="Unassembled WGS sequence"/>
</dbReference>
<comment type="caution">
    <text evidence="2">The sequence shown here is derived from an EMBL/GenBank/DDBJ whole genome shotgun (WGS) entry which is preliminary data.</text>
</comment>
<evidence type="ECO:0000313" key="2">
    <source>
        <dbReference type="EMBL" id="MFC5522131.1"/>
    </source>
</evidence>
<sequence>MVSSECPMLAYSVEKLNMLAASRARRKADLSNPLRIDDRDAAKGSSAPQNLATGLLAEFFNSTETGLSPKLAGTQGKTQSSPSLGQEADNRGQCLELGSCHTTYPPFGGWACWQVAPRIDRSRLPGFTEFLYLYKNLVNRHRRRRNHSNDLFVS</sequence>
<protein>
    <submittedName>
        <fullName evidence="2">Uncharacterized protein</fullName>
    </submittedName>
</protein>
<keyword evidence="3" id="KW-1185">Reference proteome</keyword>
<evidence type="ECO:0000313" key="3">
    <source>
        <dbReference type="Proteomes" id="UP001596084"/>
    </source>
</evidence>
<proteinExistence type="predicted"/>
<reference evidence="3" key="1">
    <citation type="journal article" date="2019" name="Int. J. Syst. Evol. Microbiol.">
        <title>The Global Catalogue of Microorganisms (GCM) 10K type strain sequencing project: providing services to taxonomists for standard genome sequencing and annotation.</title>
        <authorList>
            <consortium name="The Broad Institute Genomics Platform"/>
            <consortium name="The Broad Institute Genome Sequencing Center for Infectious Disease"/>
            <person name="Wu L."/>
            <person name="Ma J."/>
        </authorList>
    </citation>
    <scope>NUCLEOTIDE SEQUENCE [LARGE SCALE GENOMIC DNA]</scope>
    <source>
        <strain evidence="3">CGMCC 4.7277</strain>
    </source>
</reference>
<accession>A0ABW0QC17</accession>
<feature type="compositionally biased region" description="Polar residues" evidence="1">
    <location>
        <begin position="75"/>
        <end position="84"/>
    </location>
</feature>
<gene>
    <name evidence="2" type="ORF">ACFPP7_14605</name>
</gene>
<dbReference type="RefSeq" id="WP_377372087.1">
    <property type="nucleotide sequence ID" value="NZ_JBHSMX010000023.1"/>
</dbReference>
<evidence type="ECO:0000256" key="1">
    <source>
        <dbReference type="SAM" id="MobiDB-lite"/>
    </source>
</evidence>
<dbReference type="EMBL" id="JBHSMX010000023">
    <property type="protein sequence ID" value="MFC5522131.1"/>
    <property type="molecule type" value="Genomic_DNA"/>
</dbReference>
<name>A0ABW0QC17_9BURK</name>